<gene>
    <name evidence="2" type="ORF">C5745_05855</name>
</gene>
<keyword evidence="1" id="KW-1133">Transmembrane helix</keyword>
<evidence type="ECO:0000256" key="1">
    <source>
        <dbReference type="SAM" id="Phobius"/>
    </source>
</evidence>
<sequence length="71" mass="8160">MKRAANIEHLIEYSKEGLFVLFVFICVILHADFLMVIDKPDLQEFKTDEAFDPLKVETLHPDSAINRKANA</sequence>
<feature type="transmembrane region" description="Helical" evidence="1">
    <location>
        <begin position="18"/>
        <end position="37"/>
    </location>
</feature>
<name>A0A2S9J5G4_9SPHI</name>
<organism evidence="2 3">
    <name type="scientific">Sphingobacterium haloxyli</name>
    <dbReference type="NCBI Taxonomy" id="2100533"/>
    <lineage>
        <taxon>Bacteria</taxon>
        <taxon>Pseudomonadati</taxon>
        <taxon>Bacteroidota</taxon>
        <taxon>Sphingobacteriia</taxon>
        <taxon>Sphingobacteriales</taxon>
        <taxon>Sphingobacteriaceae</taxon>
        <taxon>Sphingobacterium</taxon>
    </lineage>
</organism>
<keyword evidence="3" id="KW-1185">Reference proteome</keyword>
<dbReference type="EMBL" id="PVBQ01000004">
    <property type="protein sequence ID" value="PRD48036.1"/>
    <property type="molecule type" value="Genomic_DNA"/>
</dbReference>
<proteinExistence type="predicted"/>
<comment type="caution">
    <text evidence="2">The sequence shown here is derived from an EMBL/GenBank/DDBJ whole genome shotgun (WGS) entry which is preliminary data.</text>
</comment>
<keyword evidence="1" id="KW-0812">Transmembrane</keyword>
<evidence type="ECO:0000313" key="3">
    <source>
        <dbReference type="Proteomes" id="UP000239711"/>
    </source>
</evidence>
<accession>A0A2S9J5G4</accession>
<protein>
    <submittedName>
        <fullName evidence="2">Uncharacterized protein</fullName>
    </submittedName>
</protein>
<dbReference type="AlphaFoldDB" id="A0A2S9J5G4"/>
<keyword evidence="1" id="KW-0472">Membrane</keyword>
<dbReference type="RefSeq" id="WP_105716063.1">
    <property type="nucleotide sequence ID" value="NZ_PVBQ01000004.1"/>
</dbReference>
<dbReference type="Proteomes" id="UP000239711">
    <property type="component" value="Unassembled WGS sequence"/>
</dbReference>
<evidence type="ECO:0000313" key="2">
    <source>
        <dbReference type="EMBL" id="PRD48036.1"/>
    </source>
</evidence>
<reference evidence="2 3" key="1">
    <citation type="submission" date="2018-02" db="EMBL/GenBank/DDBJ databases">
        <title>The draft genome of Sphingobacterium sp. 5JN-11.</title>
        <authorList>
            <person name="Liu L."/>
            <person name="Li L."/>
            <person name="Liang L."/>
            <person name="Zhang X."/>
            <person name="Wang T."/>
        </authorList>
    </citation>
    <scope>NUCLEOTIDE SEQUENCE [LARGE SCALE GENOMIC DNA]</scope>
    <source>
        <strain evidence="2 3">5JN-11</strain>
    </source>
</reference>